<evidence type="ECO:0000313" key="3">
    <source>
        <dbReference type="Proteomes" id="UP000219813"/>
    </source>
</evidence>
<evidence type="ECO:0008006" key="4">
    <source>
        <dbReference type="Google" id="ProtNLM"/>
    </source>
</evidence>
<dbReference type="EMBL" id="LT594629">
    <property type="protein sequence ID" value="SCN12427.1"/>
    <property type="molecule type" value="Genomic_DNA"/>
</dbReference>
<keyword evidence="1" id="KW-0812">Transmembrane</keyword>
<reference evidence="2 3" key="1">
    <citation type="submission" date="2016-06" db="EMBL/GenBank/DDBJ databases">
        <authorList>
            <consortium name="Pathogen Informatics"/>
        </authorList>
    </citation>
    <scope>NUCLEOTIDE SEQUENCE [LARGE SCALE GENOMIC DNA]</scope>
</reference>
<dbReference type="InterPro" id="IPR022139">
    <property type="entry name" value="Fam-L/Fam-M-like_plasmodium"/>
</dbReference>
<sequence length="246" mass="29461">MEQKNKLLFFNIIAVFIFLSWVYYFNNDNTFNISLNENCKHRKKLGTKIYRLLAKYKRNKDSSVVFVKVKVPINEEYAEKDVFNKDEVSRRKNNQLGKHISNNIGDYELSKRKNSSVCTRRDSHFGKKIYDHIYYKNHVKFATNNDFKFLKSSKKRKINMLLALFIIYLPIVILNIAIFDFSSWSVRTIFSEGWKIAIIILIYILPLVFMSLAIFICRKVEKYDKMLYIKSKMYNRKYRPLTNISF</sequence>
<proteinExistence type="predicted"/>
<name>A0A1D3PBX8_PLAMA</name>
<gene>
    <name evidence="2" type="primary">PmUG01_08055700</name>
    <name evidence="2" type="ORF">PMUG01_08055700</name>
</gene>
<dbReference type="RefSeq" id="XP_028861389.1">
    <property type="nucleotide sequence ID" value="XM_029004729.1"/>
</dbReference>
<dbReference type="GeneID" id="39868539"/>
<dbReference type="Proteomes" id="UP000219813">
    <property type="component" value="Chromosome 8"/>
</dbReference>
<keyword evidence="1" id="KW-0472">Membrane</keyword>
<keyword evidence="3" id="KW-1185">Reference proteome</keyword>
<evidence type="ECO:0000256" key="1">
    <source>
        <dbReference type="SAM" id="Phobius"/>
    </source>
</evidence>
<keyword evidence="1" id="KW-1133">Transmembrane helix</keyword>
<dbReference type="AlphaFoldDB" id="A0A1D3PBX8"/>
<organism evidence="2 3">
    <name type="scientific">Plasmodium malariae</name>
    <dbReference type="NCBI Taxonomy" id="5858"/>
    <lineage>
        <taxon>Eukaryota</taxon>
        <taxon>Sar</taxon>
        <taxon>Alveolata</taxon>
        <taxon>Apicomplexa</taxon>
        <taxon>Aconoidasida</taxon>
        <taxon>Haemosporida</taxon>
        <taxon>Plasmodiidae</taxon>
        <taxon>Plasmodium</taxon>
        <taxon>Plasmodium (Plasmodium)</taxon>
    </lineage>
</organism>
<dbReference type="Pfam" id="PF12420">
    <property type="entry name" value="DUF3671"/>
    <property type="match status" value="1"/>
</dbReference>
<dbReference type="VEuPathDB" id="PlasmoDB:PmUG01_08055700"/>
<feature type="transmembrane region" description="Helical" evidence="1">
    <location>
        <begin position="196"/>
        <end position="217"/>
    </location>
</feature>
<accession>A0A1D3PBX8</accession>
<feature type="transmembrane region" description="Helical" evidence="1">
    <location>
        <begin position="6"/>
        <end position="25"/>
    </location>
</feature>
<feature type="transmembrane region" description="Helical" evidence="1">
    <location>
        <begin position="161"/>
        <end position="184"/>
    </location>
</feature>
<protein>
    <recommendedName>
        <fullName evidence="4">Fam-m protein</fullName>
    </recommendedName>
</protein>
<dbReference type="KEGG" id="pmal:PMUG01_08055700"/>
<evidence type="ECO:0000313" key="2">
    <source>
        <dbReference type="EMBL" id="SCN12427.1"/>
    </source>
</evidence>